<evidence type="ECO:0000313" key="2">
    <source>
        <dbReference type="Proteomes" id="UP000783796"/>
    </source>
</evidence>
<dbReference type="Proteomes" id="UP000783796">
    <property type="component" value="Unassembled WGS sequence"/>
</dbReference>
<proteinExistence type="predicted"/>
<reference evidence="1" key="2">
    <citation type="submission" date="2021-04" db="EMBL/GenBank/DDBJ databases">
        <authorList>
            <person name="Gilroy R."/>
        </authorList>
    </citation>
    <scope>NUCLEOTIDE SEQUENCE</scope>
    <source>
        <strain evidence="1">G4-2901</strain>
    </source>
</reference>
<dbReference type="AlphaFoldDB" id="A0A948TAH1"/>
<protein>
    <submittedName>
        <fullName evidence="1">Uncharacterized protein</fullName>
    </submittedName>
</protein>
<comment type="caution">
    <text evidence="1">The sequence shown here is derived from an EMBL/GenBank/DDBJ whole genome shotgun (WGS) entry which is preliminary data.</text>
</comment>
<sequence length="363" mass="42935">MKIDDEKVYLSEFDFLYSNIGKYNDCSKDEYFHYFSRYKLKAFDAKRLGLDKKLDKAVKDAVRKEIESTSSISENSTDASLIYLLTYRVLQNEDTDCGLEFMNEVYLKLKSGIKVDDICYAISDERFLCEEIHNKDYILDEVESELCKCNKAGFSRPFKSPEGIHILINSNSDISRCNFENCVDDILLALQWDKYYNENLKKYSDGDLKDFFEENKKKYRWEFPHFKGAVIHCKNKKAAKRIRKKIKRQPIENWKGIIERMMNDNPDYDALVDVGLFQIGENAYIDKLVFKCGEYKTLEDYPYIFTVGKCLDYMPENYKDVYDVIIQDYYIEHEDAYFDDLERNFKVEKYIDVLKTVNSDGSN</sequence>
<accession>A0A948TAH1</accession>
<organism evidence="1 2">
    <name type="scientific">Candidatus Phocaeicola faecigallinarum</name>
    <dbReference type="NCBI Taxonomy" id="2838732"/>
    <lineage>
        <taxon>Bacteria</taxon>
        <taxon>Pseudomonadati</taxon>
        <taxon>Bacteroidota</taxon>
        <taxon>Bacteroidia</taxon>
        <taxon>Bacteroidales</taxon>
        <taxon>Bacteroidaceae</taxon>
        <taxon>Phocaeicola</taxon>
    </lineage>
</organism>
<name>A0A948TAH1_9BACT</name>
<dbReference type="EMBL" id="JAHLFW010000036">
    <property type="protein sequence ID" value="MBU3837379.1"/>
    <property type="molecule type" value="Genomic_DNA"/>
</dbReference>
<gene>
    <name evidence="1" type="ORF">H9777_03485</name>
</gene>
<reference evidence="1" key="1">
    <citation type="journal article" date="2021" name="PeerJ">
        <title>Extensive microbial diversity within the chicken gut microbiome revealed by metagenomics and culture.</title>
        <authorList>
            <person name="Gilroy R."/>
            <person name="Ravi A."/>
            <person name="Getino M."/>
            <person name="Pursley I."/>
            <person name="Horton D.L."/>
            <person name="Alikhan N.F."/>
            <person name="Baker D."/>
            <person name="Gharbi K."/>
            <person name="Hall N."/>
            <person name="Watson M."/>
            <person name="Adriaenssens E.M."/>
            <person name="Foster-Nyarko E."/>
            <person name="Jarju S."/>
            <person name="Secka A."/>
            <person name="Antonio M."/>
            <person name="Oren A."/>
            <person name="Chaudhuri R.R."/>
            <person name="La Ragione R."/>
            <person name="Hildebrand F."/>
            <person name="Pallen M.J."/>
        </authorList>
    </citation>
    <scope>NUCLEOTIDE SEQUENCE</scope>
    <source>
        <strain evidence="1">G4-2901</strain>
    </source>
</reference>
<evidence type="ECO:0000313" key="1">
    <source>
        <dbReference type="EMBL" id="MBU3837379.1"/>
    </source>
</evidence>